<evidence type="ECO:0000313" key="3">
    <source>
        <dbReference type="Proteomes" id="UP000199679"/>
    </source>
</evidence>
<keyword evidence="1" id="KW-0812">Transmembrane</keyword>
<protein>
    <submittedName>
        <fullName evidence="2">Uncharacterized protein</fullName>
    </submittedName>
</protein>
<dbReference type="Proteomes" id="UP000199679">
    <property type="component" value="Chromosome I"/>
</dbReference>
<accession>A0A1H1SDV6</accession>
<reference evidence="2 3" key="1">
    <citation type="submission" date="2016-10" db="EMBL/GenBank/DDBJ databases">
        <authorList>
            <person name="de Groot N.N."/>
        </authorList>
    </citation>
    <scope>NUCLEOTIDE SEQUENCE [LARGE SCALE GENOMIC DNA]</scope>
    <source>
        <strain evidence="2 3">MP1X4</strain>
    </source>
</reference>
<dbReference type="RefSeq" id="WP_091370278.1">
    <property type="nucleotide sequence ID" value="NZ_LT629740.1"/>
</dbReference>
<proteinExistence type="predicted"/>
<name>A0A1H1SDV6_MUCMA</name>
<keyword evidence="1" id="KW-0472">Membrane</keyword>
<sequence>MELDEFKVYWQKIQEQENQQQKHTPETLEQLIMKTTTTLSEIQRKNIFWNTAAKAVCPALIAVLIIELGITYFLPEALTGHNFLQSTPWVIVMVIFALVTMWVSNKNEQIFNIDISKNLKETLTKAITDFKRFQIISNAIYLFLFPAYYCAMIKLFVVQFYKLTTPAIVWICVALTILSFIGNLWYYMAKFHKRFKSLEANLKELGE</sequence>
<dbReference type="AlphaFoldDB" id="A0A1H1SDV6"/>
<keyword evidence="3" id="KW-1185">Reference proteome</keyword>
<feature type="transmembrane region" description="Helical" evidence="1">
    <location>
        <begin position="140"/>
        <end position="161"/>
    </location>
</feature>
<keyword evidence="1" id="KW-1133">Transmembrane helix</keyword>
<dbReference type="OrthoDB" id="793930at2"/>
<feature type="transmembrane region" description="Helical" evidence="1">
    <location>
        <begin position="167"/>
        <end position="187"/>
    </location>
</feature>
<evidence type="ECO:0000256" key="1">
    <source>
        <dbReference type="SAM" id="Phobius"/>
    </source>
</evidence>
<dbReference type="EMBL" id="LT629740">
    <property type="protein sequence ID" value="SDS45978.1"/>
    <property type="molecule type" value="Genomic_DNA"/>
</dbReference>
<gene>
    <name evidence="2" type="ORF">SAMN05216490_1193</name>
</gene>
<evidence type="ECO:0000313" key="2">
    <source>
        <dbReference type="EMBL" id="SDS45978.1"/>
    </source>
</evidence>
<organism evidence="2 3">
    <name type="scientific">Mucilaginibacter mallensis</name>
    <dbReference type="NCBI Taxonomy" id="652787"/>
    <lineage>
        <taxon>Bacteria</taxon>
        <taxon>Pseudomonadati</taxon>
        <taxon>Bacteroidota</taxon>
        <taxon>Sphingobacteriia</taxon>
        <taxon>Sphingobacteriales</taxon>
        <taxon>Sphingobacteriaceae</taxon>
        <taxon>Mucilaginibacter</taxon>
    </lineage>
</organism>
<feature type="transmembrane region" description="Helical" evidence="1">
    <location>
        <begin position="86"/>
        <end position="103"/>
    </location>
</feature>
<dbReference type="STRING" id="652787.SAMN05216490_1193"/>
<feature type="transmembrane region" description="Helical" evidence="1">
    <location>
        <begin position="52"/>
        <end position="74"/>
    </location>
</feature>